<dbReference type="EMBL" id="LAZR01000583">
    <property type="protein sequence ID" value="KKN63659.1"/>
    <property type="molecule type" value="Genomic_DNA"/>
</dbReference>
<reference evidence="1" key="1">
    <citation type="journal article" date="2015" name="Nature">
        <title>Complex archaea that bridge the gap between prokaryotes and eukaryotes.</title>
        <authorList>
            <person name="Spang A."/>
            <person name="Saw J.H."/>
            <person name="Jorgensen S.L."/>
            <person name="Zaremba-Niedzwiedzka K."/>
            <person name="Martijn J."/>
            <person name="Lind A.E."/>
            <person name="van Eijk R."/>
            <person name="Schleper C."/>
            <person name="Guy L."/>
            <person name="Ettema T.J."/>
        </authorList>
    </citation>
    <scope>NUCLEOTIDE SEQUENCE</scope>
</reference>
<evidence type="ECO:0000313" key="1">
    <source>
        <dbReference type="EMBL" id="KKN63659.1"/>
    </source>
</evidence>
<dbReference type="AlphaFoldDB" id="A0A0F9S9E5"/>
<sequence length="131" mass="14977">MKIELLEESFYDNSIASETGSFAKWVKLKHPEIEIELPNHKNKVSLNDYSLIMPLVNLAYAQNIPNYLALVLEYAKYRFAGSLEGEINEISVQVDYEDINKGITKRFSFKGSESALSESVEKFDINKFMGE</sequence>
<gene>
    <name evidence="1" type="ORF">LCGC14_0499630</name>
</gene>
<accession>A0A0F9S9E5</accession>
<organism evidence="1">
    <name type="scientific">marine sediment metagenome</name>
    <dbReference type="NCBI Taxonomy" id="412755"/>
    <lineage>
        <taxon>unclassified sequences</taxon>
        <taxon>metagenomes</taxon>
        <taxon>ecological metagenomes</taxon>
    </lineage>
</organism>
<proteinExistence type="predicted"/>
<protein>
    <submittedName>
        <fullName evidence="1">Uncharacterized protein</fullName>
    </submittedName>
</protein>
<name>A0A0F9S9E5_9ZZZZ</name>
<comment type="caution">
    <text evidence="1">The sequence shown here is derived from an EMBL/GenBank/DDBJ whole genome shotgun (WGS) entry which is preliminary data.</text>
</comment>